<feature type="domain" description="Filamentous haemagglutinin FhaB/tRNA nuclease CdiA-like TPS" evidence="1">
    <location>
        <begin position="167"/>
        <end position="288"/>
    </location>
</feature>
<dbReference type="InterPro" id="IPR012334">
    <property type="entry name" value="Pectin_lyas_fold"/>
</dbReference>
<organism evidence="2 3">
    <name type="scientific">Herbaspirillum huttiense subsp. lycopersici</name>
    <dbReference type="NCBI Taxonomy" id="3074428"/>
    <lineage>
        <taxon>Bacteria</taxon>
        <taxon>Pseudomonadati</taxon>
        <taxon>Pseudomonadota</taxon>
        <taxon>Betaproteobacteria</taxon>
        <taxon>Burkholderiales</taxon>
        <taxon>Oxalobacteraceae</taxon>
        <taxon>Herbaspirillum</taxon>
    </lineage>
</organism>
<dbReference type="InterPro" id="IPR010069">
    <property type="entry name" value="CdiA_FHA1_rpt"/>
</dbReference>
<dbReference type="Gene3D" id="2.160.20.10">
    <property type="entry name" value="Single-stranded right-handed beta-helix, Pectin lyase-like"/>
    <property type="match status" value="1"/>
</dbReference>
<dbReference type="Pfam" id="PF05860">
    <property type="entry name" value="TPS"/>
    <property type="match status" value="1"/>
</dbReference>
<dbReference type="SMART" id="SM00912">
    <property type="entry name" value="Haemagg_act"/>
    <property type="match status" value="1"/>
</dbReference>
<dbReference type="Pfam" id="PF21726">
    <property type="entry name" value="DUF6862"/>
    <property type="match status" value="1"/>
</dbReference>
<name>A0ABU2EV55_9BURK</name>
<proteinExistence type="predicted"/>
<evidence type="ECO:0000313" key="3">
    <source>
        <dbReference type="Proteomes" id="UP001246576"/>
    </source>
</evidence>
<keyword evidence="3" id="KW-1185">Reference proteome</keyword>
<evidence type="ECO:0000313" key="2">
    <source>
        <dbReference type="EMBL" id="MDR9851727.1"/>
    </source>
</evidence>
<sequence>MQRATSSNAMSRKILRQGPPLADSPLTHSVGTGPKPRALWQRLLAATLAFLLWLGPLEIVWQDAQRSAQQMVSNAERTYAFNDAIAWQDFSMRLQEELNKAKQDGNWFPVVETLEERLPGLLAAVSGELKSKLPSLRFGSSAQAAPISDPAAPIRFQPAITSSSGTGGGVPVVNITAPNAAGISLNQYSQFNVDAIGLILNNSLISGGATLGGTVAANGALGGRTATQIINQVTVQGSASHIGGTIEVFGSPADVIIANPNGISCTACGFINTPRVVMTTGEPQFLTARGGVSTSFDRAAALAYDVKGGHIQIEGAAGANGTPGAGIESSAGVVDLIAGSVGVNGSINAGRQINVITGQQRVSEAVAGQGKLGSDYQVAPNGSAPNFSGPEPGVQIDATAFGAMNAGQIKVIGTTAGLGVKVGAANANNGVVTIDANGDVSLGNVYGSQGATVRADGSVSANALTSYGAASVTGGTDVAVAKLTAAQDTALTGRNVIVGDTVVGGKLSVNASGSIVTGQTGSVVGDITLASGTGIANTGSWTAGGQLSLSGATVGNALGANLSGLSGTTIVANDLRNYGTLYGATIDARLSGALDNSFGSLLAKTGMTLQMGRLYSNIGGTIYVGDPNAAANAAPPASLALSVSGAASSFNNAGGVIAASDSLTINAVNAAMDLSSLAGQLNAARNLTINASTIANSGSWLANASNVSLFGSNGINNAGVLQASGDLTLSSSGASLANTGAIVTGQDLTINAPVSNAAGAIIHAERNATINGGAINAGTIEALNDLTLQGGNVDNSNGTIKANRNFTATGIGTLTNVAGTIAAQGDVSIQASTINNDRAAPVTTVFTLQQGVVNVDLTGTAYLGLYTADWANGDGDAGLIYHQYKNIEVYISTLFGSTTTVDPVTGTFTNPTSCMDSSCLSTGTRTYALPTVDRVMLRQVEGTSGQILAGNDVAISAGTLSNRGSTISAGRNMVANLSVLSNGSSDTVITYRAGDTVNQASLEAFAQAIRLDVENVEKFADIAQTPIVFPHYLIGSHFYNASSLVAPSNVVETSVLGTRGTLRAGANVSLNGSGNLVNAGDLVAGNNITITLPGSFVNQGTYQSSFTTRPGCLPSATCREDNAHVDTFAYQQNSNNVVAGGTLTVKAASIANEFGTLSARGNVNLTAGSIDNLAGTILSTAGDVNLAASTITNRVVAPVTTHISFGNENPSFAQGCNGGGTYKGSECNVDRQNQASAAAIISGARNVSIDGDYLVNTGGLITAGADANINISNSITNTAVALNTYWQGHWVEETCWFCSDKVHETHGVIADGVQAAGIQAGNALTVIAGGNVLNTGNLFGSDVSLTGATLTNGITDSNQPTAASTLAPQLVAIGPSGTPVDGSGVPSTKSPIYAVNMASGGLLGSLGPDLLVSNLPASLRPDTNLFYYDASTESNLIRQEALKDTGSGTFVKGVSWSTTNSLSIDDQQKAVLYNNAIQYAVDHNLQLGKPLTQAQIGALDKPMLWYTEQSVPDPACSFKSTTCGSINALMPQVYLPAGYASNTTGGVISGNDVKLTFSQSITNTGIIEATNLAVKTASLTNEQRSVDIGVSDYKVEGGWVEYSGTQLQPGGFMSAVNLNVQADRITAIGDAFRVVNADGTRDVAGTNALLNSLRQQLGGDFTEVAAHDNIRTDFIKDTSGPGAFGQVIIIAAAVALAVVTGGAAAAAMGSMQQAASMAVLDAVASGATFAEAAAAGGMMASSAFAATASAVVSAAAGAMSSSAFTQLATTGSIDFGKVFKAGAVSGITAGLTQGLVGDSGLNTLSNGVVQGNPAATLQNLSATAVKIGEQGLISATVKSMIDGGSFGNALANNLVNSAAAVGANAIGDLAPKWTSELGPIGGEIAYLAAHGLLGCAAGAASGGGCSSGAVGGSASAALTPYIGAGVLGEQTELSDQQLAIVTALAMLSGSSVAALLGKDPLSAATAAQNEALNNWAKHIKWLPGQKSEAEQLAQAKQDCSPANSAACSDAQALTLKSSQRDEALAKACIAPSSASCAFQKLLATLGGNNVRYVNGVAIAEPAPQPTQAEPNLAAATLDNMLGNPFAGIFGGLAYSFGGSTQDAFYASQLGTSVEGVLAGAAGVVWTYRNFRASNELVSVNSGGRNGEVLVPGSGTKPPIIRGGTVELFTDATGTKVPGAVAVGPTTPNAVAPDATNMPIIPSGSQAKVVANNPYIPKAAGGNFSMMDYLPEASRITQSGGEIIINGTAANKYLTIMPTEAQLDALGLKIEYQGALLPQFQELKFFRRDGSPLTDPMQSVVFVKK</sequence>
<accession>A0ABU2EV55</accession>
<dbReference type="Proteomes" id="UP001246576">
    <property type="component" value="Unassembled WGS sequence"/>
</dbReference>
<dbReference type="RefSeq" id="WP_310841589.1">
    <property type="nucleotide sequence ID" value="NZ_JAVLSJ010000021.1"/>
</dbReference>
<protein>
    <submittedName>
        <fullName evidence="2">Filamentous hemagglutinin N-terminal domain-containing protein</fullName>
    </submittedName>
</protein>
<gene>
    <name evidence="2" type="ORF">RI048_26110</name>
</gene>
<dbReference type="InterPro" id="IPR049271">
    <property type="entry name" value="DUF6862"/>
</dbReference>
<reference evidence="2" key="1">
    <citation type="submission" date="2023-09" db="EMBL/GenBank/DDBJ databases">
        <title>Description of first Herbaspirillum huttiense subsp. nephrolepsisexaltata and Herbaspirillum huttiense subsp. lycopersicon.</title>
        <authorList>
            <person name="Poudel M."/>
            <person name="Sharma A."/>
            <person name="Goss E."/>
            <person name="Tapia J.H."/>
            <person name="Harmon C.M."/>
            <person name="Jones J.B."/>
        </authorList>
    </citation>
    <scope>NUCLEOTIDE SEQUENCE</scope>
    <source>
        <strain evidence="2">SE1</strain>
    </source>
</reference>
<comment type="caution">
    <text evidence="2">The sequence shown here is derived from an EMBL/GenBank/DDBJ whole genome shotgun (WGS) entry which is preliminary data.</text>
</comment>
<dbReference type="InterPro" id="IPR011050">
    <property type="entry name" value="Pectin_lyase_fold/virulence"/>
</dbReference>
<evidence type="ECO:0000259" key="1">
    <source>
        <dbReference type="SMART" id="SM00912"/>
    </source>
</evidence>
<dbReference type="EMBL" id="JAVLSJ010000021">
    <property type="protein sequence ID" value="MDR9851727.1"/>
    <property type="molecule type" value="Genomic_DNA"/>
</dbReference>
<dbReference type="NCBIfam" id="TIGR01731">
    <property type="entry name" value="fil_hemag_20aa"/>
    <property type="match status" value="10"/>
</dbReference>
<dbReference type="InterPro" id="IPR008638">
    <property type="entry name" value="FhaB/CdiA-like_TPS"/>
</dbReference>
<dbReference type="SUPFAM" id="SSF51126">
    <property type="entry name" value="Pectin lyase-like"/>
    <property type="match status" value="1"/>
</dbReference>
<dbReference type="NCBIfam" id="TIGR01901">
    <property type="entry name" value="adhes_NPXG"/>
    <property type="match status" value="1"/>
</dbReference>